<dbReference type="SMART" id="SM00721">
    <property type="entry name" value="BAR"/>
    <property type="match status" value="1"/>
</dbReference>
<evidence type="ECO:0000313" key="15">
    <source>
        <dbReference type="Proteomes" id="UP001283361"/>
    </source>
</evidence>
<dbReference type="PANTHER" id="PTHR22834:SF20">
    <property type="entry name" value="SH3 DOMAIN-CONTAINING PROTEIN"/>
    <property type="match status" value="1"/>
</dbReference>
<feature type="domain" description="BAR" evidence="13">
    <location>
        <begin position="341"/>
        <end position="555"/>
    </location>
</feature>
<dbReference type="CDD" id="cd00160">
    <property type="entry name" value="RhoGEF"/>
    <property type="match status" value="1"/>
</dbReference>
<dbReference type="PROSITE" id="PS50010">
    <property type="entry name" value="DH_2"/>
    <property type="match status" value="1"/>
</dbReference>
<evidence type="ECO:0000256" key="4">
    <source>
        <dbReference type="ARBA" id="ARBA00022443"/>
    </source>
</evidence>
<dbReference type="InterPro" id="IPR035899">
    <property type="entry name" value="DBL_dom_sf"/>
</dbReference>
<dbReference type="InterPro" id="IPR001331">
    <property type="entry name" value="GDS_CDC24_CS"/>
</dbReference>
<dbReference type="Pfam" id="PF03114">
    <property type="entry name" value="BAR"/>
    <property type="match status" value="1"/>
</dbReference>
<name>A0AAE0ZSH6_9GAST</name>
<comment type="caution">
    <text evidence="14">The sequence shown here is derived from an EMBL/GenBank/DDBJ whole genome shotgun (WGS) entry which is preliminary data.</text>
</comment>
<feature type="domain" description="SH3" evidence="11">
    <location>
        <begin position="739"/>
        <end position="803"/>
    </location>
</feature>
<dbReference type="PANTHER" id="PTHR22834">
    <property type="entry name" value="NUCLEAR FUSION PROTEIN FUS2"/>
    <property type="match status" value="1"/>
</dbReference>
<evidence type="ECO:0000256" key="10">
    <source>
        <dbReference type="SAM" id="MobiDB-lite"/>
    </source>
</evidence>
<dbReference type="GO" id="GO:0070161">
    <property type="term" value="C:anchoring junction"/>
    <property type="evidence" value="ECO:0007669"/>
    <property type="project" value="UniProtKB-SubCell"/>
</dbReference>
<evidence type="ECO:0000259" key="11">
    <source>
        <dbReference type="PROSITE" id="PS50002"/>
    </source>
</evidence>
<dbReference type="GO" id="GO:0035556">
    <property type="term" value="P:intracellular signal transduction"/>
    <property type="evidence" value="ECO:0007669"/>
    <property type="project" value="InterPro"/>
</dbReference>
<dbReference type="PROSITE" id="PS50002">
    <property type="entry name" value="SH3"/>
    <property type="match status" value="1"/>
</dbReference>
<evidence type="ECO:0000256" key="7">
    <source>
        <dbReference type="ARBA" id="ARBA00032587"/>
    </source>
</evidence>
<feature type="domain" description="DH" evidence="12">
    <location>
        <begin position="114"/>
        <end position="300"/>
    </location>
</feature>
<dbReference type="InterPro" id="IPR001452">
    <property type="entry name" value="SH3_domain"/>
</dbReference>
<dbReference type="Proteomes" id="UP001283361">
    <property type="component" value="Unassembled WGS sequence"/>
</dbReference>
<evidence type="ECO:0000313" key="14">
    <source>
        <dbReference type="EMBL" id="KAK3774789.1"/>
    </source>
</evidence>
<keyword evidence="6" id="KW-0965">Cell junction</keyword>
<evidence type="ECO:0000256" key="8">
    <source>
        <dbReference type="PROSITE-ProRule" id="PRU00192"/>
    </source>
</evidence>
<dbReference type="Gene3D" id="1.20.1270.60">
    <property type="entry name" value="Arfaptin homology (AH) domain/BAR domain"/>
    <property type="match status" value="1"/>
</dbReference>
<evidence type="ECO:0000256" key="1">
    <source>
        <dbReference type="ARBA" id="ARBA00004282"/>
    </source>
</evidence>
<evidence type="ECO:0000256" key="5">
    <source>
        <dbReference type="ARBA" id="ARBA00022658"/>
    </source>
</evidence>
<dbReference type="Gene3D" id="1.20.900.10">
    <property type="entry name" value="Dbl homology (DH) domain"/>
    <property type="match status" value="1"/>
</dbReference>
<dbReference type="InterPro" id="IPR000219">
    <property type="entry name" value="DH_dom"/>
</dbReference>
<dbReference type="EMBL" id="JAWDGP010003386">
    <property type="protein sequence ID" value="KAK3774789.1"/>
    <property type="molecule type" value="Genomic_DNA"/>
</dbReference>
<evidence type="ECO:0000256" key="2">
    <source>
        <dbReference type="ARBA" id="ARBA00004348"/>
    </source>
</evidence>
<evidence type="ECO:0000256" key="9">
    <source>
        <dbReference type="SAM" id="Coils"/>
    </source>
</evidence>
<dbReference type="InterPro" id="IPR027267">
    <property type="entry name" value="AH/BAR_dom_sf"/>
</dbReference>
<evidence type="ECO:0000256" key="3">
    <source>
        <dbReference type="ARBA" id="ARBA00018186"/>
    </source>
</evidence>
<protein>
    <recommendedName>
        <fullName evidence="3">Dynamin-binding protein</fullName>
    </recommendedName>
    <alternativeName>
        <fullName evidence="7">Scaffold protein Tuba</fullName>
    </alternativeName>
</protein>
<dbReference type="SMART" id="SM00325">
    <property type="entry name" value="RhoGEF"/>
    <property type="match status" value="1"/>
</dbReference>
<evidence type="ECO:0000259" key="12">
    <source>
        <dbReference type="PROSITE" id="PS50010"/>
    </source>
</evidence>
<dbReference type="InterPro" id="IPR036028">
    <property type="entry name" value="SH3-like_dom_sf"/>
</dbReference>
<dbReference type="Pfam" id="PF00621">
    <property type="entry name" value="RhoGEF"/>
    <property type="match status" value="1"/>
</dbReference>
<dbReference type="Pfam" id="PF14604">
    <property type="entry name" value="SH3_9"/>
    <property type="match status" value="1"/>
</dbReference>
<dbReference type="GO" id="GO:0005085">
    <property type="term" value="F:guanyl-nucleotide exchange factor activity"/>
    <property type="evidence" value="ECO:0007669"/>
    <property type="project" value="UniProtKB-KW"/>
</dbReference>
<dbReference type="GO" id="GO:0005795">
    <property type="term" value="C:Golgi stack"/>
    <property type="evidence" value="ECO:0007669"/>
    <property type="project" value="UniProtKB-SubCell"/>
</dbReference>
<keyword evidence="5" id="KW-0344">Guanine-nucleotide releasing factor</keyword>
<reference evidence="14" key="1">
    <citation type="journal article" date="2023" name="G3 (Bethesda)">
        <title>A reference genome for the long-term kleptoplast-retaining sea slug Elysia crispata morphotype clarki.</title>
        <authorList>
            <person name="Eastman K.E."/>
            <person name="Pendleton A.L."/>
            <person name="Shaikh M.A."/>
            <person name="Suttiyut T."/>
            <person name="Ogas R."/>
            <person name="Tomko P."/>
            <person name="Gavelis G."/>
            <person name="Widhalm J.R."/>
            <person name="Wisecaver J.H."/>
        </authorList>
    </citation>
    <scope>NUCLEOTIDE SEQUENCE</scope>
    <source>
        <strain evidence="14">ECLA1</strain>
    </source>
</reference>
<keyword evidence="9" id="KW-0175">Coiled coil</keyword>
<dbReference type="InterPro" id="IPR004148">
    <property type="entry name" value="BAR_dom"/>
</dbReference>
<organism evidence="14 15">
    <name type="scientific">Elysia crispata</name>
    <name type="common">lettuce slug</name>
    <dbReference type="NCBI Taxonomy" id="231223"/>
    <lineage>
        <taxon>Eukaryota</taxon>
        <taxon>Metazoa</taxon>
        <taxon>Spiralia</taxon>
        <taxon>Lophotrochozoa</taxon>
        <taxon>Mollusca</taxon>
        <taxon>Gastropoda</taxon>
        <taxon>Heterobranchia</taxon>
        <taxon>Euthyneura</taxon>
        <taxon>Panpulmonata</taxon>
        <taxon>Sacoglossa</taxon>
        <taxon>Placobranchoidea</taxon>
        <taxon>Plakobranchidae</taxon>
        <taxon>Elysia</taxon>
    </lineage>
</organism>
<dbReference type="SUPFAM" id="SSF48065">
    <property type="entry name" value="DBL homology domain (DH-domain)"/>
    <property type="match status" value="1"/>
</dbReference>
<dbReference type="SUPFAM" id="SSF103657">
    <property type="entry name" value="BAR/IMD domain-like"/>
    <property type="match status" value="1"/>
</dbReference>
<evidence type="ECO:0000256" key="6">
    <source>
        <dbReference type="ARBA" id="ARBA00022949"/>
    </source>
</evidence>
<gene>
    <name evidence="14" type="ORF">RRG08_034882</name>
</gene>
<dbReference type="PROSITE" id="PS51021">
    <property type="entry name" value="BAR"/>
    <property type="match status" value="1"/>
</dbReference>
<keyword evidence="4 8" id="KW-0728">SH3 domain</keyword>
<proteinExistence type="predicted"/>
<feature type="compositionally biased region" description="Polar residues" evidence="10">
    <location>
        <begin position="588"/>
        <end position="610"/>
    </location>
</feature>
<sequence>MRLQLRSNSKQTAHLSHQKYEEAKLDLQNRLAQALDDHALTAETRDNLQFVESTLVGLQEEGRGLKENLFSLDPHEARLEKARLLAAQHAAEEEKRKEEERLAELDRKRKRKEHRVNVLEEIVDTEKDYLFSMQLCLETFLEGPKPPPGIDLEHLLGNMEEIADVSQKVLLQLEASILGKSTDDQCVGRCFSAHAEDMKNTYAPYCRNHDDVITVLEKLSDPTTSSTVTDYINERLDKMREQMNVFDLAGVLIKPVQRILKYPLLLNELLKNTEADHPDRANIIDAIRAMTDVAKAINEYKRRKDLVYKYKKSTDQTFSDKISKLNLHSIKKKSSRMKGRLSTNLGIGLHTRDEAFEGEEVKFRSLEKAVKTFQRSVVQYLNDSQEQMHCRELFLEDIVEFYIDKPCIEIQKLQEVMAKLENLFVKMKETIENVVVMPLNTLVSLFNAPTHVIEKRFDKLLDYNNQLGKTENDKELQSARNDYEAMNAQLLDELPKFYNLAFGMLRNCVSAYVLARRDFMDQSLKESCCLLELPSIGSKSNVMEVFSIRHTTSYDHVSLLSFIPRGFNPRVDTIKADKARLKAKSAPGETTQANNNPLAQATPGSQSDSQRAYLRSTYAAGKLYKVTKAHVAADLMDISLTEGMLVGVVKELDPMGNKERWFLDDGLSKGFAPSTGLAPATLSPTNSVSNMAGIDDDILSVHSYDSGENVVISGNDGRAVFTSGAASLENSPQRQEEEQPKQYHYALYDFAARQPNEASLQAGHPVNVIAFQDIDGNSEWWLVEAADGHRGYAPANYMAPMPYS</sequence>
<evidence type="ECO:0000259" key="13">
    <source>
        <dbReference type="PROSITE" id="PS51021"/>
    </source>
</evidence>
<keyword evidence="15" id="KW-1185">Reference proteome</keyword>
<dbReference type="InterPro" id="IPR051492">
    <property type="entry name" value="Dynamin-Rho_GEF"/>
</dbReference>
<comment type="subcellular location">
    <subcellularLocation>
        <location evidence="1">Cell junction</location>
    </subcellularLocation>
    <subcellularLocation>
        <location evidence="2">Golgi apparatus</location>
        <location evidence="2">Golgi stack</location>
    </subcellularLocation>
</comment>
<dbReference type="SMART" id="SM00326">
    <property type="entry name" value="SH3"/>
    <property type="match status" value="1"/>
</dbReference>
<feature type="region of interest" description="Disordered" evidence="10">
    <location>
        <begin position="580"/>
        <end position="610"/>
    </location>
</feature>
<accession>A0AAE0ZSH6</accession>
<dbReference type="PROSITE" id="PS00741">
    <property type="entry name" value="DH_1"/>
    <property type="match status" value="1"/>
</dbReference>
<feature type="coiled-coil region" evidence="9">
    <location>
        <begin position="81"/>
        <end position="122"/>
    </location>
</feature>
<dbReference type="Gene3D" id="2.30.30.40">
    <property type="entry name" value="SH3 Domains"/>
    <property type="match status" value="2"/>
</dbReference>
<dbReference type="AlphaFoldDB" id="A0AAE0ZSH6"/>
<dbReference type="SUPFAM" id="SSF50044">
    <property type="entry name" value="SH3-domain"/>
    <property type="match status" value="2"/>
</dbReference>